<gene>
    <name evidence="2" type="ORF">Tco_0681437</name>
</gene>
<proteinExistence type="predicted"/>
<name>A0ABQ4XPN3_9ASTR</name>
<dbReference type="EMBL" id="BQNB010009679">
    <property type="protein sequence ID" value="GJS66873.1"/>
    <property type="molecule type" value="Genomic_DNA"/>
</dbReference>
<dbReference type="Proteomes" id="UP001151760">
    <property type="component" value="Unassembled WGS sequence"/>
</dbReference>
<sequence>MNPKGCYIQTCLIEILGFLQKFGGGFKQDIDEQDKKKKRSGEDDEEIRICCGLNNEGDEERWKSMALSEKGARSEKNGLRQKDAATPNTQELLLRQKDAATPNTQESSNSNLGN</sequence>
<protein>
    <submittedName>
        <fullName evidence="2">Uncharacterized protein</fullName>
    </submittedName>
</protein>
<feature type="region of interest" description="Disordered" evidence="1">
    <location>
        <begin position="61"/>
        <end position="114"/>
    </location>
</feature>
<evidence type="ECO:0000256" key="1">
    <source>
        <dbReference type="SAM" id="MobiDB-lite"/>
    </source>
</evidence>
<evidence type="ECO:0000313" key="3">
    <source>
        <dbReference type="Proteomes" id="UP001151760"/>
    </source>
</evidence>
<keyword evidence="3" id="KW-1185">Reference proteome</keyword>
<evidence type="ECO:0000313" key="2">
    <source>
        <dbReference type="EMBL" id="GJS66873.1"/>
    </source>
</evidence>
<reference evidence="2" key="2">
    <citation type="submission" date="2022-01" db="EMBL/GenBank/DDBJ databases">
        <authorList>
            <person name="Yamashiro T."/>
            <person name="Shiraishi A."/>
            <person name="Satake H."/>
            <person name="Nakayama K."/>
        </authorList>
    </citation>
    <scope>NUCLEOTIDE SEQUENCE</scope>
</reference>
<feature type="compositionally biased region" description="Basic and acidic residues" evidence="1">
    <location>
        <begin position="70"/>
        <end position="83"/>
    </location>
</feature>
<feature type="compositionally biased region" description="Polar residues" evidence="1">
    <location>
        <begin position="101"/>
        <end position="114"/>
    </location>
</feature>
<organism evidence="2 3">
    <name type="scientific">Tanacetum coccineum</name>
    <dbReference type="NCBI Taxonomy" id="301880"/>
    <lineage>
        <taxon>Eukaryota</taxon>
        <taxon>Viridiplantae</taxon>
        <taxon>Streptophyta</taxon>
        <taxon>Embryophyta</taxon>
        <taxon>Tracheophyta</taxon>
        <taxon>Spermatophyta</taxon>
        <taxon>Magnoliopsida</taxon>
        <taxon>eudicotyledons</taxon>
        <taxon>Gunneridae</taxon>
        <taxon>Pentapetalae</taxon>
        <taxon>asterids</taxon>
        <taxon>campanulids</taxon>
        <taxon>Asterales</taxon>
        <taxon>Asteraceae</taxon>
        <taxon>Asteroideae</taxon>
        <taxon>Anthemideae</taxon>
        <taxon>Anthemidinae</taxon>
        <taxon>Tanacetum</taxon>
    </lineage>
</organism>
<accession>A0ABQ4XPN3</accession>
<comment type="caution">
    <text evidence="2">The sequence shown here is derived from an EMBL/GenBank/DDBJ whole genome shotgun (WGS) entry which is preliminary data.</text>
</comment>
<reference evidence="2" key="1">
    <citation type="journal article" date="2022" name="Int. J. Mol. Sci.">
        <title>Draft Genome of Tanacetum Coccineum: Genomic Comparison of Closely Related Tanacetum-Family Plants.</title>
        <authorList>
            <person name="Yamashiro T."/>
            <person name="Shiraishi A."/>
            <person name="Nakayama K."/>
            <person name="Satake H."/>
        </authorList>
    </citation>
    <scope>NUCLEOTIDE SEQUENCE</scope>
</reference>